<dbReference type="PIRSF" id="PIRSF001892">
    <property type="entry name" value="CyaE"/>
    <property type="match status" value="1"/>
</dbReference>
<comment type="subcellular location">
    <subcellularLocation>
        <location evidence="1">Cell outer membrane</location>
    </subcellularLocation>
</comment>
<dbReference type="SUPFAM" id="SSF56954">
    <property type="entry name" value="Outer membrane efflux proteins (OEP)"/>
    <property type="match status" value="1"/>
</dbReference>
<feature type="coiled-coil region" evidence="8">
    <location>
        <begin position="186"/>
        <end position="217"/>
    </location>
</feature>
<dbReference type="PANTHER" id="PTHR30026:SF20">
    <property type="entry name" value="OUTER MEMBRANE PROTEIN TOLC"/>
    <property type="match status" value="1"/>
</dbReference>
<dbReference type="EMBL" id="FXUB01000001">
    <property type="protein sequence ID" value="SMP04775.1"/>
    <property type="molecule type" value="Genomic_DNA"/>
</dbReference>
<comment type="similarity">
    <text evidence="2">Belongs to the outer membrane factor (OMF) (TC 1.B.17) family.</text>
</comment>
<evidence type="ECO:0000256" key="5">
    <source>
        <dbReference type="ARBA" id="ARBA00022692"/>
    </source>
</evidence>
<sequence>MKRLMPILILVALTKSVYSATLGEVIDLALKNNPEIKKAKEETKITLAQYKEAISKFFPDVKLEYFKTHLSDVPSYSMSIPGLPPMNFSLFEKNFYMFKVSATQPIFMGGKLILNKEIKKKIHTASFYQFEEVTNRIVCQVKKDFYTAVEAKNAVLIAKEYLKAAESHYKTVKAFYDEGIVARRDLLEAEVNLKEAEESLEKAKNAYKVAIEKLKEDTGYTLKDENVPIKTDFVKVKESLKELIKLALKNRPILKALKLEKKAADEGVKMSYASFSPDVFLNLTYEKTDQYPMNGNFDNVQVSLGVSLPLFEGGYRFFRVEEAKGMRRKVDYEYEKAVNAVKLQVTAAYSKLKTAQKRIETAKAMVREAEELLKDSKERYKEHVGTSTEVVDAIAYLTKAKGILNSAVADYSRAVADLEYAIGKRIER</sequence>
<feature type="chain" id="PRO_5046485406" evidence="9">
    <location>
        <begin position="20"/>
        <end position="428"/>
    </location>
</feature>
<proteinExistence type="inferred from homology"/>
<feature type="coiled-coil region" evidence="8">
    <location>
        <begin position="352"/>
        <end position="386"/>
    </location>
</feature>
<keyword evidence="4" id="KW-1134">Transmembrane beta strand</keyword>
<evidence type="ECO:0000313" key="10">
    <source>
        <dbReference type="EMBL" id="SMP04775.1"/>
    </source>
</evidence>
<evidence type="ECO:0000256" key="6">
    <source>
        <dbReference type="ARBA" id="ARBA00023136"/>
    </source>
</evidence>
<evidence type="ECO:0000256" key="9">
    <source>
        <dbReference type="SAM" id="SignalP"/>
    </source>
</evidence>
<accession>A0ABY1NAG2</accession>
<name>A0ABY1NAG2_9BACT</name>
<dbReference type="RefSeq" id="WP_283399756.1">
    <property type="nucleotide sequence ID" value="NZ_FXUB01000001.1"/>
</dbReference>
<dbReference type="Gene3D" id="1.20.1600.10">
    <property type="entry name" value="Outer membrane efflux proteins (OEP)"/>
    <property type="match status" value="1"/>
</dbReference>
<dbReference type="InterPro" id="IPR051906">
    <property type="entry name" value="TolC-like"/>
</dbReference>
<keyword evidence="11" id="KW-1185">Reference proteome</keyword>
<protein>
    <submittedName>
        <fullName evidence="10">Outer membrane protein TolC</fullName>
    </submittedName>
</protein>
<dbReference type="PANTHER" id="PTHR30026">
    <property type="entry name" value="OUTER MEMBRANE PROTEIN TOLC"/>
    <property type="match status" value="1"/>
</dbReference>
<organism evidence="10 11">
    <name type="scientific">Desulfurobacterium pacificum</name>
    <dbReference type="NCBI Taxonomy" id="240166"/>
    <lineage>
        <taxon>Bacteria</taxon>
        <taxon>Pseudomonadati</taxon>
        <taxon>Aquificota</taxon>
        <taxon>Aquificia</taxon>
        <taxon>Desulfurobacteriales</taxon>
        <taxon>Desulfurobacteriaceae</taxon>
        <taxon>Desulfurobacterium</taxon>
    </lineage>
</organism>
<keyword evidence="8" id="KW-0175">Coiled coil</keyword>
<gene>
    <name evidence="10" type="ORF">SAMN06265339_0247</name>
</gene>
<dbReference type="InterPro" id="IPR028351">
    <property type="entry name" value="CyaE"/>
</dbReference>
<evidence type="ECO:0000256" key="8">
    <source>
        <dbReference type="SAM" id="Coils"/>
    </source>
</evidence>
<reference evidence="10 11" key="1">
    <citation type="submission" date="2017-05" db="EMBL/GenBank/DDBJ databases">
        <authorList>
            <person name="Varghese N."/>
            <person name="Submissions S."/>
        </authorList>
    </citation>
    <scope>NUCLEOTIDE SEQUENCE [LARGE SCALE GENOMIC DNA]</scope>
    <source>
        <strain evidence="10 11">DSM 15522</strain>
    </source>
</reference>
<evidence type="ECO:0000256" key="7">
    <source>
        <dbReference type="ARBA" id="ARBA00023237"/>
    </source>
</evidence>
<dbReference type="Pfam" id="PF02321">
    <property type="entry name" value="OEP"/>
    <property type="match status" value="2"/>
</dbReference>
<evidence type="ECO:0000256" key="1">
    <source>
        <dbReference type="ARBA" id="ARBA00004442"/>
    </source>
</evidence>
<keyword evidence="5" id="KW-0812">Transmembrane</keyword>
<keyword evidence="6" id="KW-0472">Membrane</keyword>
<keyword evidence="3" id="KW-0813">Transport</keyword>
<comment type="caution">
    <text evidence="10">The sequence shown here is derived from an EMBL/GenBank/DDBJ whole genome shotgun (WGS) entry which is preliminary data.</text>
</comment>
<feature type="signal peptide" evidence="9">
    <location>
        <begin position="1"/>
        <end position="19"/>
    </location>
</feature>
<dbReference type="Proteomes" id="UP001157911">
    <property type="component" value="Unassembled WGS sequence"/>
</dbReference>
<keyword evidence="9" id="KW-0732">Signal</keyword>
<evidence type="ECO:0000256" key="3">
    <source>
        <dbReference type="ARBA" id="ARBA00022448"/>
    </source>
</evidence>
<evidence type="ECO:0000256" key="4">
    <source>
        <dbReference type="ARBA" id="ARBA00022452"/>
    </source>
</evidence>
<evidence type="ECO:0000313" key="11">
    <source>
        <dbReference type="Proteomes" id="UP001157911"/>
    </source>
</evidence>
<evidence type="ECO:0000256" key="2">
    <source>
        <dbReference type="ARBA" id="ARBA00007613"/>
    </source>
</evidence>
<dbReference type="InterPro" id="IPR003423">
    <property type="entry name" value="OMP_efflux"/>
</dbReference>
<keyword evidence="7" id="KW-0998">Cell outer membrane</keyword>